<gene>
    <name evidence="2" type="ORF">RFI_29674</name>
</gene>
<keyword evidence="3" id="KW-1185">Reference proteome</keyword>
<evidence type="ECO:0000313" key="2">
    <source>
        <dbReference type="EMBL" id="ETO07716.1"/>
    </source>
</evidence>
<evidence type="ECO:0000313" key="3">
    <source>
        <dbReference type="Proteomes" id="UP000023152"/>
    </source>
</evidence>
<proteinExistence type="predicted"/>
<keyword evidence="1" id="KW-0472">Membrane</keyword>
<protein>
    <submittedName>
        <fullName evidence="2">Uncharacterized protein</fullName>
    </submittedName>
</protein>
<reference evidence="2 3" key="1">
    <citation type="journal article" date="2013" name="Curr. Biol.">
        <title>The Genome of the Foraminiferan Reticulomyxa filosa.</title>
        <authorList>
            <person name="Glockner G."/>
            <person name="Hulsmann N."/>
            <person name="Schleicher M."/>
            <person name="Noegel A.A."/>
            <person name="Eichinger L."/>
            <person name="Gallinger C."/>
            <person name="Pawlowski J."/>
            <person name="Sierra R."/>
            <person name="Euteneuer U."/>
            <person name="Pillet L."/>
            <person name="Moustafa A."/>
            <person name="Platzer M."/>
            <person name="Groth M."/>
            <person name="Szafranski K."/>
            <person name="Schliwa M."/>
        </authorList>
    </citation>
    <scope>NUCLEOTIDE SEQUENCE [LARGE SCALE GENOMIC DNA]</scope>
</reference>
<accession>X6M2A5</accession>
<dbReference type="Proteomes" id="UP000023152">
    <property type="component" value="Unassembled WGS sequence"/>
</dbReference>
<dbReference type="AlphaFoldDB" id="X6M2A5"/>
<keyword evidence="1" id="KW-1133">Transmembrane helix</keyword>
<feature type="transmembrane region" description="Helical" evidence="1">
    <location>
        <begin position="159"/>
        <end position="177"/>
    </location>
</feature>
<organism evidence="2 3">
    <name type="scientific">Reticulomyxa filosa</name>
    <dbReference type="NCBI Taxonomy" id="46433"/>
    <lineage>
        <taxon>Eukaryota</taxon>
        <taxon>Sar</taxon>
        <taxon>Rhizaria</taxon>
        <taxon>Retaria</taxon>
        <taxon>Foraminifera</taxon>
        <taxon>Monothalamids</taxon>
        <taxon>Reticulomyxidae</taxon>
        <taxon>Reticulomyxa</taxon>
    </lineage>
</organism>
<feature type="transmembrane region" description="Helical" evidence="1">
    <location>
        <begin position="129"/>
        <end position="147"/>
    </location>
</feature>
<comment type="caution">
    <text evidence="2">The sequence shown here is derived from an EMBL/GenBank/DDBJ whole genome shotgun (WGS) entry which is preliminary data.</text>
</comment>
<evidence type="ECO:0000256" key="1">
    <source>
        <dbReference type="SAM" id="Phobius"/>
    </source>
</evidence>
<feature type="non-terminal residue" evidence="2">
    <location>
        <position position="1"/>
    </location>
</feature>
<keyword evidence="1" id="KW-0812">Transmembrane</keyword>
<dbReference type="EMBL" id="ASPP01025828">
    <property type="protein sequence ID" value="ETO07716.1"/>
    <property type="molecule type" value="Genomic_DNA"/>
</dbReference>
<name>X6M2A5_RETFI</name>
<sequence length="179" mass="21139">SGENDFNETIELSKFVGEKKLLMDFMQEIAKVIPVNLLLTGHKKVLNFGGIEGVIHFYTYFTFYNKLMFFLFSTKGFMRYVINFAELKDETWIWHIRALGRKNVTVRASRHENTTNFGVFFQEKKLEHYILVCVFGGFFSPCCFVMFLRMVKCCRLETFLKKLIFIWLLFELAVAFLKA</sequence>